<evidence type="ECO:0000256" key="1">
    <source>
        <dbReference type="SAM" id="MobiDB-lite"/>
    </source>
</evidence>
<dbReference type="GeneID" id="115743696"/>
<name>A0ABM3HDQ9_9MYRT</name>
<evidence type="ECO:0000313" key="2">
    <source>
        <dbReference type="Proteomes" id="UP000827889"/>
    </source>
</evidence>
<gene>
    <name evidence="3" type="primary">LOC115743696</name>
</gene>
<dbReference type="PANTHER" id="PTHR35740:SF1">
    <property type="entry name" value="OS12G0111700 PROTEIN"/>
    <property type="match status" value="1"/>
</dbReference>
<evidence type="ECO:0000313" key="3">
    <source>
        <dbReference type="RefSeq" id="XP_048134749.1"/>
    </source>
</evidence>
<dbReference type="RefSeq" id="XP_048134749.1">
    <property type="nucleotide sequence ID" value="XM_048278792.1"/>
</dbReference>
<accession>A0ABM3HDQ9</accession>
<reference evidence="3" key="1">
    <citation type="submission" date="2025-08" db="UniProtKB">
        <authorList>
            <consortium name="RefSeq"/>
        </authorList>
    </citation>
    <scope>IDENTIFICATION</scope>
    <source>
        <tissue evidence="3">Leaf</tissue>
    </source>
</reference>
<feature type="compositionally biased region" description="Polar residues" evidence="1">
    <location>
        <begin position="49"/>
        <end position="69"/>
    </location>
</feature>
<dbReference type="PANTHER" id="PTHR35740">
    <property type="entry name" value="OS12G0111700 PROTEIN"/>
    <property type="match status" value="1"/>
</dbReference>
<keyword evidence="2" id="KW-1185">Reference proteome</keyword>
<feature type="region of interest" description="Disordered" evidence="1">
    <location>
        <begin position="1"/>
        <end position="103"/>
    </location>
</feature>
<feature type="compositionally biased region" description="Basic and acidic residues" evidence="1">
    <location>
        <begin position="85"/>
        <end position="95"/>
    </location>
</feature>
<proteinExistence type="predicted"/>
<protein>
    <submittedName>
        <fullName evidence="3">Uncharacterized protein LOC115743696 isoform X1</fullName>
    </submittedName>
</protein>
<dbReference type="Proteomes" id="UP000827889">
    <property type="component" value="Chromosome 5"/>
</dbReference>
<organism evidence="2 3">
    <name type="scientific">Rhodamnia argentea</name>
    <dbReference type="NCBI Taxonomy" id="178133"/>
    <lineage>
        <taxon>Eukaryota</taxon>
        <taxon>Viridiplantae</taxon>
        <taxon>Streptophyta</taxon>
        <taxon>Embryophyta</taxon>
        <taxon>Tracheophyta</taxon>
        <taxon>Spermatophyta</taxon>
        <taxon>Magnoliopsida</taxon>
        <taxon>eudicotyledons</taxon>
        <taxon>Gunneridae</taxon>
        <taxon>Pentapetalae</taxon>
        <taxon>rosids</taxon>
        <taxon>malvids</taxon>
        <taxon>Myrtales</taxon>
        <taxon>Myrtaceae</taxon>
        <taxon>Myrtoideae</taxon>
        <taxon>Myrteae</taxon>
        <taxon>Australasian group</taxon>
        <taxon>Rhodamnia</taxon>
    </lineage>
</organism>
<sequence>MEAERKSGTRRRRKPLSDLTNAVSLSELEPPLKPSVPSAPKRIAPNPSSPGSALLPSTPSRPIASSSGHDVSGRSMFCATYNRRKPADKSKRKENAVGVPMTSSPARKIRNARNKLNDEGDGAGSKSCSIPNKRVFCQDSFAFKVVCCTYYIISSGFLSPRPLLVFVYLSRWKNIARTVFFAQLFLGC</sequence>